<dbReference type="OMA" id="DWETICS"/>
<dbReference type="AlphaFoldDB" id="A0A084FUQ6"/>
<feature type="compositionally biased region" description="Basic and acidic residues" evidence="1">
    <location>
        <begin position="523"/>
        <end position="536"/>
    </location>
</feature>
<keyword evidence="4" id="KW-1185">Reference proteome</keyword>
<evidence type="ECO:0000256" key="2">
    <source>
        <dbReference type="SAM" id="Phobius"/>
    </source>
</evidence>
<evidence type="ECO:0000313" key="3">
    <source>
        <dbReference type="EMBL" id="KEZ38818.1"/>
    </source>
</evidence>
<feature type="compositionally biased region" description="Polar residues" evidence="1">
    <location>
        <begin position="17"/>
        <end position="34"/>
    </location>
</feature>
<proteinExistence type="predicted"/>
<dbReference type="EMBL" id="JOWA01000176">
    <property type="protein sequence ID" value="KEZ38818.1"/>
    <property type="molecule type" value="Genomic_DNA"/>
</dbReference>
<accession>A0A084FUQ6</accession>
<gene>
    <name evidence="3" type="ORF">SAPIO_CDS10860</name>
</gene>
<organism evidence="3 4">
    <name type="scientific">Pseudallescheria apiosperma</name>
    <name type="common">Scedosporium apiospermum</name>
    <dbReference type="NCBI Taxonomy" id="563466"/>
    <lineage>
        <taxon>Eukaryota</taxon>
        <taxon>Fungi</taxon>
        <taxon>Dikarya</taxon>
        <taxon>Ascomycota</taxon>
        <taxon>Pezizomycotina</taxon>
        <taxon>Sordariomycetes</taxon>
        <taxon>Hypocreomycetidae</taxon>
        <taxon>Microascales</taxon>
        <taxon>Microascaceae</taxon>
        <taxon>Scedosporium</taxon>
    </lineage>
</organism>
<feature type="region of interest" description="Disordered" evidence="1">
    <location>
        <begin position="1"/>
        <end position="54"/>
    </location>
</feature>
<dbReference type="VEuPathDB" id="FungiDB:SAPIO_CDS10860"/>
<name>A0A084FUQ6_PSEDA</name>
<keyword evidence="2" id="KW-0812">Transmembrane</keyword>
<feature type="region of interest" description="Disordered" evidence="1">
    <location>
        <begin position="523"/>
        <end position="583"/>
    </location>
</feature>
<feature type="transmembrane region" description="Helical" evidence="2">
    <location>
        <begin position="482"/>
        <end position="504"/>
    </location>
</feature>
<reference evidence="3 4" key="1">
    <citation type="journal article" date="2014" name="Genome Announc.">
        <title>Draft genome sequence of the pathogenic fungus Scedosporium apiospermum.</title>
        <authorList>
            <person name="Vandeputte P."/>
            <person name="Ghamrawi S."/>
            <person name="Rechenmann M."/>
            <person name="Iltis A."/>
            <person name="Giraud S."/>
            <person name="Fleury M."/>
            <person name="Thornton C."/>
            <person name="Delhaes L."/>
            <person name="Meyer W."/>
            <person name="Papon N."/>
            <person name="Bouchara J.P."/>
        </authorList>
    </citation>
    <scope>NUCLEOTIDE SEQUENCE [LARGE SCALE GENOMIC DNA]</scope>
    <source>
        <strain evidence="3 4">IHEM 14462</strain>
    </source>
</reference>
<dbReference type="Proteomes" id="UP000028545">
    <property type="component" value="Unassembled WGS sequence"/>
</dbReference>
<feature type="compositionally biased region" description="Low complexity" evidence="1">
    <location>
        <begin position="537"/>
        <end position="547"/>
    </location>
</feature>
<feature type="region of interest" description="Disordered" evidence="1">
    <location>
        <begin position="170"/>
        <end position="201"/>
    </location>
</feature>
<keyword evidence="2" id="KW-0472">Membrane</keyword>
<feature type="compositionally biased region" description="Basic and acidic residues" evidence="1">
    <location>
        <begin position="550"/>
        <end position="566"/>
    </location>
</feature>
<dbReference type="RefSeq" id="XP_016638617.1">
    <property type="nucleotide sequence ID" value="XM_016784398.1"/>
</dbReference>
<evidence type="ECO:0000313" key="4">
    <source>
        <dbReference type="Proteomes" id="UP000028545"/>
    </source>
</evidence>
<dbReference type="GeneID" id="27720099"/>
<dbReference type="OrthoDB" id="3561681at2759"/>
<feature type="compositionally biased region" description="Basic and acidic residues" evidence="1">
    <location>
        <begin position="180"/>
        <end position="200"/>
    </location>
</feature>
<evidence type="ECO:0000256" key="1">
    <source>
        <dbReference type="SAM" id="MobiDB-lite"/>
    </source>
</evidence>
<protein>
    <submittedName>
        <fullName evidence="3">Uncharacterized protein</fullName>
    </submittedName>
</protein>
<feature type="transmembrane region" description="Helical" evidence="2">
    <location>
        <begin position="439"/>
        <end position="462"/>
    </location>
</feature>
<dbReference type="Gene3D" id="1.20.58.340">
    <property type="entry name" value="Magnesium transport protein CorA, transmembrane region"/>
    <property type="match status" value="1"/>
</dbReference>
<dbReference type="HOGENOM" id="CLU_467808_0_0_1"/>
<sequence length="583" mass="65997">MSISDRATMDSSDWETICSSNGTDGSISNQTPGSNGEAFATDNDVKADTNPSRQSKWLPLPTDPDLRQETLLETDFTALLLKPAENCLDRPTIEYLSLTSMDEARQWFDEATAAAEVPQPDGRGNLQVLSFHRPDFNNSGTGVFKEMCVRGGPVRETTERYTGFAGLSRYRWPPQTTATDEAKREGSSNDDARPDPDPHPLQRLVYDIEIETWLPFGTLSYFPQSKTTVLAMMIDSSVPSGSVKLLEYMATAVEDDHDRAFRDPLMFQHPLSGLLIVISMAVNDVMNDTPHIIDHILAEAGFHQYSNLTRRDARLIPSRDLSILTSDAVAYSVDLAQSDGTLMGLSRMLRYLRDENEELNRLGYFDSPELQRVRHLIDEWSRYIEYRSDSLSQYTKAWQHQANALIQGLQNVITQKNQDSTLAIAHESRRIAEASWKDTTSVTAITLITMLFLPATFMATLFSAKFFEDSVYNGDANRQATTYLATTFPLTAVVIFLWYAWVWFRRRRANVVLGRRQRLDMEDNEDLESKSEREGSEGWSSSGDLGSQSRRSEDLELQSRGEDLKRSARKRMMGKMNKFLSSR</sequence>
<dbReference type="KEGG" id="sapo:SAPIO_CDS10860"/>
<comment type="caution">
    <text evidence="3">The sequence shown here is derived from an EMBL/GenBank/DDBJ whole genome shotgun (WGS) entry which is preliminary data.</text>
</comment>
<keyword evidence="2" id="KW-1133">Transmembrane helix</keyword>
<feature type="compositionally biased region" description="Polar residues" evidence="1">
    <location>
        <begin position="1"/>
        <end position="11"/>
    </location>
</feature>